<dbReference type="Proteomes" id="UP000799302">
    <property type="component" value="Unassembled WGS sequence"/>
</dbReference>
<evidence type="ECO:0000256" key="1">
    <source>
        <dbReference type="SAM" id="MobiDB-lite"/>
    </source>
</evidence>
<name>A0A6A6TWA0_9PEZI</name>
<feature type="region of interest" description="Disordered" evidence="1">
    <location>
        <begin position="147"/>
        <end position="175"/>
    </location>
</feature>
<evidence type="ECO:0000313" key="3">
    <source>
        <dbReference type="Proteomes" id="UP000799302"/>
    </source>
</evidence>
<gene>
    <name evidence="2" type="ORF">BT63DRAFT_429898</name>
</gene>
<dbReference type="EMBL" id="MU004244">
    <property type="protein sequence ID" value="KAF2663611.1"/>
    <property type="molecule type" value="Genomic_DNA"/>
</dbReference>
<dbReference type="AlphaFoldDB" id="A0A6A6TWA0"/>
<feature type="compositionally biased region" description="Acidic residues" evidence="1">
    <location>
        <begin position="204"/>
        <end position="213"/>
    </location>
</feature>
<keyword evidence="3" id="KW-1185">Reference proteome</keyword>
<organism evidence="2 3">
    <name type="scientific">Microthyrium microscopicum</name>
    <dbReference type="NCBI Taxonomy" id="703497"/>
    <lineage>
        <taxon>Eukaryota</taxon>
        <taxon>Fungi</taxon>
        <taxon>Dikarya</taxon>
        <taxon>Ascomycota</taxon>
        <taxon>Pezizomycotina</taxon>
        <taxon>Dothideomycetes</taxon>
        <taxon>Dothideomycetes incertae sedis</taxon>
        <taxon>Microthyriales</taxon>
        <taxon>Microthyriaceae</taxon>
        <taxon>Microthyrium</taxon>
    </lineage>
</organism>
<accession>A0A6A6TWA0</accession>
<sequence>MQLPQGPTHISHQGYGIGYGSYQTGASTSQTAQDHNSRFPTWQVNPLGMSFRQQDTPGFLMRQGNDMSIQTHQGATRGPRIDQGCLPEHPGQYHADSSGPVRQQGAAQLPMRQAHDPALPTQQLKTSGFQMQQGNVLNRRVHQSRNQNFPERHENTPTFPTHHGGESALPNHYRTDANGRPLYRIDRSVVRARAALRASVPGVSDDDEDDYVEESYKETSWWKKHHKGDDKQ</sequence>
<evidence type="ECO:0000313" key="2">
    <source>
        <dbReference type="EMBL" id="KAF2663611.1"/>
    </source>
</evidence>
<feature type="region of interest" description="Disordered" evidence="1">
    <location>
        <begin position="196"/>
        <end position="232"/>
    </location>
</feature>
<feature type="compositionally biased region" description="Basic and acidic residues" evidence="1">
    <location>
        <begin position="214"/>
        <end position="232"/>
    </location>
</feature>
<protein>
    <submittedName>
        <fullName evidence="2">Uncharacterized protein</fullName>
    </submittedName>
</protein>
<proteinExistence type="predicted"/>
<reference evidence="2" key="1">
    <citation type="journal article" date="2020" name="Stud. Mycol.">
        <title>101 Dothideomycetes genomes: a test case for predicting lifestyles and emergence of pathogens.</title>
        <authorList>
            <person name="Haridas S."/>
            <person name="Albert R."/>
            <person name="Binder M."/>
            <person name="Bloem J."/>
            <person name="Labutti K."/>
            <person name="Salamov A."/>
            <person name="Andreopoulos B."/>
            <person name="Baker S."/>
            <person name="Barry K."/>
            <person name="Bills G."/>
            <person name="Bluhm B."/>
            <person name="Cannon C."/>
            <person name="Castanera R."/>
            <person name="Culley D."/>
            <person name="Daum C."/>
            <person name="Ezra D."/>
            <person name="Gonzalez J."/>
            <person name="Henrissat B."/>
            <person name="Kuo A."/>
            <person name="Liang C."/>
            <person name="Lipzen A."/>
            <person name="Lutzoni F."/>
            <person name="Magnuson J."/>
            <person name="Mondo S."/>
            <person name="Nolan M."/>
            <person name="Ohm R."/>
            <person name="Pangilinan J."/>
            <person name="Park H.-J."/>
            <person name="Ramirez L."/>
            <person name="Alfaro M."/>
            <person name="Sun H."/>
            <person name="Tritt A."/>
            <person name="Yoshinaga Y."/>
            <person name="Zwiers L.-H."/>
            <person name="Turgeon B."/>
            <person name="Goodwin S."/>
            <person name="Spatafora J."/>
            <person name="Crous P."/>
            <person name="Grigoriev I."/>
        </authorList>
    </citation>
    <scope>NUCLEOTIDE SEQUENCE</scope>
    <source>
        <strain evidence="2">CBS 115976</strain>
    </source>
</reference>
<feature type="region of interest" description="Disordered" evidence="1">
    <location>
        <begin position="84"/>
        <end position="108"/>
    </location>
</feature>